<keyword evidence="3" id="KW-1185">Reference proteome</keyword>
<feature type="region of interest" description="Disordered" evidence="1">
    <location>
        <begin position="120"/>
        <end position="149"/>
    </location>
</feature>
<proteinExistence type="predicted"/>
<evidence type="ECO:0000313" key="3">
    <source>
        <dbReference type="Proteomes" id="UP001596066"/>
    </source>
</evidence>
<organism evidence="2 3">
    <name type="scientific">Kitasatospora cinereorecta</name>
    <dbReference type="NCBI Taxonomy" id="285560"/>
    <lineage>
        <taxon>Bacteria</taxon>
        <taxon>Bacillati</taxon>
        <taxon>Actinomycetota</taxon>
        <taxon>Actinomycetes</taxon>
        <taxon>Kitasatosporales</taxon>
        <taxon>Streptomycetaceae</taxon>
        <taxon>Kitasatospora</taxon>
    </lineage>
</organism>
<accession>A0ABW0VF26</accession>
<comment type="caution">
    <text evidence="2">The sequence shown here is derived from an EMBL/GenBank/DDBJ whole genome shotgun (WGS) entry which is preliminary data.</text>
</comment>
<evidence type="ECO:0000313" key="2">
    <source>
        <dbReference type="EMBL" id="MFC5643121.1"/>
    </source>
</evidence>
<dbReference type="Proteomes" id="UP001596066">
    <property type="component" value="Unassembled WGS sequence"/>
</dbReference>
<name>A0ABW0VF26_9ACTN</name>
<gene>
    <name evidence="2" type="ORF">ACFPZF_17365</name>
</gene>
<reference evidence="3" key="1">
    <citation type="journal article" date="2019" name="Int. J. Syst. Evol. Microbiol.">
        <title>The Global Catalogue of Microorganisms (GCM) 10K type strain sequencing project: providing services to taxonomists for standard genome sequencing and annotation.</title>
        <authorList>
            <consortium name="The Broad Institute Genomics Platform"/>
            <consortium name="The Broad Institute Genome Sequencing Center for Infectious Disease"/>
            <person name="Wu L."/>
            <person name="Ma J."/>
        </authorList>
    </citation>
    <scope>NUCLEOTIDE SEQUENCE [LARGE SCALE GENOMIC DNA]</scope>
    <source>
        <strain evidence="3">CGMCC 4.1622</strain>
    </source>
</reference>
<dbReference type="EMBL" id="JBHSOC010000027">
    <property type="protein sequence ID" value="MFC5643121.1"/>
    <property type="molecule type" value="Genomic_DNA"/>
</dbReference>
<evidence type="ECO:0000256" key="1">
    <source>
        <dbReference type="SAM" id="MobiDB-lite"/>
    </source>
</evidence>
<sequence length="149" mass="15867">MSAQLAATWVRIGDQWVRADHIVAVRLEPPVGAALGGRWGETRSQRLLVCTTLPAEEESGKAVWQEAAVCAKERGEVVAGTLLDAMNTTKTPAGSPRYVYPARSMEGWVSHWQASTTLPQGPALSGEPNTTVPPITGTPVASHRTLRGA</sequence>
<dbReference type="RefSeq" id="WP_380198486.1">
    <property type="nucleotide sequence ID" value="NZ_JBHSOC010000027.1"/>
</dbReference>
<protein>
    <submittedName>
        <fullName evidence="2">Uncharacterized protein</fullName>
    </submittedName>
</protein>